<dbReference type="AlphaFoldDB" id="A0A166MGH1"/>
<protein>
    <submittedName>
        <fullName evidence="2">Uncharacterized protein</fullName>
    </submittedName>
</protein>
<evidence type="ECO:0000313" key="3">
    <source>
        <dbReference type="Proteomes" id="UP000077266"/>
    </source>
</evidence>
<keyword evidence="1" id="KW-1133">Transmembrane helix</keyword>
<proteinExistence type="predicted"/>
<keyword evidence="1" id="KW-0812">Transmembrane</keyword>
<feature type="transmembrane region" description="Helical" evidence="1">
    <location>
        <begin position="24"/>
        <end position="49"/>
    </location>
</feature>
<gene>
    <name evidence="2" type="ORF">EXIGLDRAFT_784438</name>
</gene>
<name>A0A166MGH1_EXIGL</name>
<dbReference type="EMBL" id="KV427233">
    <property type="protein sequence ID" value="KZV78005.1"/>
    <property type="molecule type" value="Genomic_DNA"/>
</dbReference>
<organism evidence="2 3">
    <name type="scientific">Exidia glandulosa HHB12029</name>
    <dbReference type="NCBI Taxonomy" id="1314781"/>
    <lineage>
        <taxon>Eukaryota</taxon>
        <taxon>Fungi</taxon>
        <taxon>Dikarya</taxon>
        <taxon>Basidiomycota</taxon>
        <taxon>Agaricomycotina</taxon>
        <taxon>Agaricomycetes</taxon>
        <taxon>Auriculariales</taxon>
        <taxon>Exidiaceae</taxon>
        <taxon>Exidia</taxon>
    </lineage>
</organism>
<sequence length="81" mass="8857">MTAFATPTSCALMTKFNGTARSNAVYWSFVTPFFAIVYTVPVAHVNYVAAGYERYWRSIDGSTHTGSLTSPIRIALSKQSA</sequence>
<dbReference type="InParanoid" id="A0A166MGH1"/>
<evidence type="ECO:0000313" key="2">
    <source>
        <dbReference type="EMBL" id="KZV78005.1"/>
    </source>
</evidence>
<accession>A0A166MGH1</accession>
<reference evidence="2 3" key="1">
    <citation type="journal article" date="2016" name="Mol. Biol. Evol.">
        <title>Comparative Genomics of Early-Diverging Mushroom-Forming Fungi Provides Insights into the Origins of Lignocellulose Decay Capabilities.</title>
        <authorList>
            <person name="Nagy L.G."/>
            <person name="Riley R."/>
            <person name="Tritt A."/>
            <person name="Adam C."/>
            <person name="Daum C."/>
            <person name="Floudas D."/>
            <person name="Sun H."/>
            <person name="Yadav J.S."/>
            <person name="Pangilinan J."/>
            <person name="Larsson K.H."/>
            <person name="Matsuura K."/>
            <person name="Barry K."/>
            <person name="Labutti K."/>
            <person name="Kuo R."/>
            <person name="Ohm R.A."/>
            <person name="Bhattacharya S.S."/>
            <person name="Shirouzu T."/>
            <person name="Yoshinaga Y."/>
            <person name="Martin F.M."/>
            <person name="Grigoriev I.V."/>
            <person name="Hibbett D.S."/>
        </authorList>
    </citation>
    <scope>NUCLEOTIDE SEQUENCE [LARGE SCALE GENOMIC DNA]</scope>
    <source>
        <strain evidence="2 3">HHB12029</strain>
    </source>
</reference>
<dbReference type="Proteomes" id="UP000077266">
    <property type="component" value="Unassembled WGS sequence"/>
</dbReference>
<keyword evidence="3" id="KW-1185">Reference proteome</keyword>
<keyword evidence="1" id="KW-0472">Membrane</keyword>
<evidence type="ECO:0000256" key="1">
    <source>
        <dbReference type="SAM" id="Phobius"/>
    </source>
</evidence>